<dbReference type="PANTHER" id="PTHR36168">
    <property type="entry name" value="CHROMOSOME 1, WHOLE GENOME SHOTGUN SEQUENCE"/>
    <property type="match status" value="1"/>
</dbReference>
<sequence>MTRRPSPLMMRPRFFREIAQRLLTFGVPARPLRSSPTLALVHLRALHPTCPVLDMPSSPNHSVSQPPVVPSDKIKPHSVSSNTEANIGFHTLWRQWSQRPSLQAALTTMVGLGIVFGAGVGYLRWYKGHVLRRIEQAFEPGYDPALELLSMNAPTYFHRDEQPLIDSIFRGEHPGRYYLVMGPQGTGKGTMMLDAMRKISADGASGAHPNLEVFRLRLGKALDLDYYEDWQGSLFSRAEPRTGGPALDVERAMYKLQKVALRYARKHGRPLVMVFNNVHLFSNTPEGHALIHQLQQRAETWAERGIVTMIFSTDVFWCLDVLRTNASRMRVISINDLSAAESLQALWRLRQQNLTKFHPNTYCDDQHVEDTDILRRCYELVGGRTSYLARVASAPDMLEEAERMVETEKAWLLSKIGLIPAHDDAVMDEQNCSWFLLRHLAREASTLSSSHLAGDGGRNDDVGRPVVRVEDDIILPKVSYDEARRILTRTDLIDSLNHLHVITVDAQYCIRPDSVLLLRAVQRVVEEKGFDMMLNQTRDRIDEIEGLHRQIELTVKEPPRVFIFDHTGMTPVVEVQGLGASLANPEEGKGDRGDLEGSEEGCGGA</sequence>
<gene>
    <name evidence="4" type="ORF">EHS25_007382</name>
</gene>
<dbReference type="AlphaFoldDB" id="A0A427YPM6"/>
<keyword evidence="2" id="KW-0812">Transmembrane</keyword>
<proteinExistence type="predicted"/>
<dbReference type="STRING" id="1890683.A0A427YPM6"/>
<dbReference type="PANTHER" id="PTHR36168:SF1">
    <property type="entry name" value="ORC1-LIKE AAA ATPASE DOMAIN-CONTAINING PROTEIN"/>
    <property type="match status" value="1"/>
</dbReference>
<feature type="region of interest" description="Disordered" evidence="1">
    <location>
        <begin position="582"/>
        <end position="605"/>
    </location>
</feature>
<feature type="transmembrane region" description="Helical" evidence="2">
    <location>
        <begin position="102"/>
        <end position="123"/>
    </location>
</feature>
<keyword evidence="2" id="KW-1133">Transmembrane helix</keyword>
<dbReference type="EMBL" id="RSCD01000004">
    <property type="protein sequence ID" value="RSH93029.1"/>
    <property type="molecule type" value="Genomic_DNA"/>
</dbReference>
<feature type="region of interest" description="Disordered" evidence="1">
    <location>
        <begin position="56"/>
        <end position="80"/>
    </location>
</feature>
<evidence type="ECO:0000259" key="3">
    <source>
        <dbReference type="Pfam" id="PF24913"/>
    </source>
</evidence>
<accession>A0A427YPM6</accession>
<evidence type="ECO:0000313" key="4">
    <source>
        <dbReference type="EMBL" id="RSH93029.1"/>
    </source>
</evidence>
<feature type="domain" description="AAA protein C-terminal winged helix" evidence="3">
    <location>
        <begin position="414"/>
        <end position="545"/>
    </location>
</feature>
<protein>
    <recommendedName>
        <fullName evidence="3">AAA protein C-terminal winged helix domain-containing protein</fullName>
    </recommendedName>
</protein>
<dbReference type="OrthoDB" id="511599at2759"/>
<keyword evidence="5" id="KW-1185">Reference proteome</keyword>
<dbReference type="InterPro" id="IPR027417">
    <property type="entry name" value="P-loop_NTPase"/>
</dbReference>
<comment type="caution">
    <text evidence="4">The sequence shown here is derived from an EMBL/GenBank/DDBJ whole genome shotgun (WGS) entry which is preliminary data.</text>
</comment>
<name>A0A427YPM6_9TREE</name>
<keyword evidence="2" id="KW-0472">Membrane</keyword>
<reference evidence="4 5" key="1">
    <citation type="submission" date="2018-11" db="EMBL/GenBank/DDBJ databases">
        <title>Genome sequence of Saitozyma podzolica DSM 27192.</title>
        <authorList>
            <person name="Aliyu H."/>
            <person name="Gorte O."/>
            <person name="Ochsenreither K."/>
        </authorList>
    </citation>
    <scope>NUCLEOTIDE SEQUENCE [LARGE SCALE GENOMIC DNA]</scope>
    <source>
        <strain evidence="4 5">DSM 27192</strain>
    </source>
</reference>
<dbReference type="Proteomes" id="UP000279259">
    <property type="component" value="Unassembled WGS sequence"/>
</dbReference>
<evidence type="ECO:0000256" key="2">
    <source>
        <dbReference type="SAM" id="Phobius"/>
    </source>
</evidence>
<dbReference type="Pfam" id="PF24913">
    <property type="entry name" value="WHD_AAA_fung"/>
    <property type="match status" value="1"/>
</dbReference>
<evidence type="ECO:0000313" key="5">
    <source>
        <dbReference type="Proteomes" id="UP000279259"/>
    </source>
</evidence>
<feature type="compositionally biased region" description="Basic and acidic residues" evidence="1">
    <location>
        <begin position="586"/>
        <end position="595"/>
    </location>
</feature>
<organism evidence="4 5">
    <name type="scientific">Saitozyma podzolica</name>
    <dbReference type="NCBI Taxonomy" id="1890683"/>
    <lineage>
        <taxon>Eukaryota</taxon>
        <taxon>Fungi</taxon>
        <taxon>Dikarya</taxon>
        <taxon>Basidiomycota</taxon>
        <taxon>Agaricomycotina</taxon>
        <taxon>Tremellomycetes</taxon>
        <taxon>Tremellales</taxon>
        <taxon>Trimorphomycetaceae</taxon>
        <taxon>Saitozyma</taxon>
    </lineage>
</organism>
<evidence type="ECO:0000256" key="1">
    <source>
        <dbReference type="SAM" id="MobiDB-lite"/>
    </source>
</evidence>
<dbReference type="InterPro" id="IPR056808">
    <property type="entry name" value="HTH_AAA"/>
</dbReference>
<dbReference type="SUPFAM" id="SSF52540">
    <property type="entry name" value="P-loop containing nucleoside triphosphate hydrolases"/>
    <property type="match status" value="1"/>
</dbReference>